<sequence length="57" mass="6211">MSDRAQRESRVAFASEVSAESPKTIAKKADPVALGNPVDRALFSLQAHKYVEVRGQP</sequence>
<comment type="caution">
    <text evidence="1">The sequence shown here is derived from an EMBL/GenBank/DDBJ whole genome shotgun (WGS) entry which is preliminary data.</text>
</comment>
<gene>
    <name evidence="1" type="ORF">MPNT_80097</name>
</gene>
<dbReference type="Proteomes" id="UP000663859">
    <property type="component" value="Unassembled WGS sequence"/>
</dbReference>
<dbReference type="RefSeq" id="WP_174582611.1">
    <property type="nucleotide sequence ID" value="NZ_CAJNOB010000070.1"/>
</dbReference>
<dbReference type="EMBL" id="CAJNOB010000070">
    <property type="protein sequence ID" value="CAF0705074.1"/>
    <property type="molecule type" value="Genomic_DNA"/>
</dbReference>
<evidence type="ECO:0000313" key="2">
    <source>
        <dbReference type="Proteomes" id="UP000663859"/>
    </source>
</evidence>
<keyword evidence="2" id="KW-1185">Reference proteome</keyword>
<protein>
    <submittedName>
        <fullName evidence="1">Uncharacterized protein</fullName>
    </submittedName>
</protein>
<proteinExistence type="predicted"/>
<name>A0A8J2BR42_9BACT</name>
<dbReference type="AlphaFoldDB" id="A0A8J2BR42"/>
<organism evidence="1 2">
    <name type="scientific">Candidatus Methylacidithermus pantelleriae</name>
    <dbReference type="NCBI Taxonomy" id="2744239"/>
    <lineage>
        <taxon>Bacteria</taxon>
        <taxon>Pseudomonadati</taxon>
        <taxon>Verrucomicrobiota</taxon>
        <taxon>Methylacidiphilae</taxon>
        <taxon>Methylacidiphilales</taxon>
        <taxon>Methylacidiphilaceae</taxon>
        <taxon>Candidatus Methylacidithermus</taxon>
    </lineage>
</organism>
<accession>A0A8J2BR42</accession>
<reference evidence="1" key="1">
    <citation type="submission" date="2021-02" db="EMBL/GenBank/DDBJ databases">
        <authorList>
            <person name="Cremers G."/>
            <person name="Picone N."/>
        </authorList>
    </citation>
    <scope>NUCLEOTIDE SEQUENCE</scope>
    <source>
        <strain evidence="1">PQ17</strain>
    </source>
</reference>
<evidence type="ECO:0000313" key="1">
    <source>
        <dbReference type="EMBL" id="CAF0705074.1"/>
    </source>
</evidence>